<comment type="subcellular location">
    <subcellularLocation>
        <location evidence="1">Secreted</location>
    </subcellularLocation>
</comment>
<feature type="compositionally biased region" description="Polar residues" evidence="6">
    <location>
        <begin position="77"/>
        <end position="91"/>
    </location>
</feature>
<proteinExistence type="inferred from homology"/>
<evidence type="ECO:0000256" key="3">
    <source>
        <dbReference type="ARBA" id="ARBA00022525"/>
    </source>
</evidence>
<dbReference type="OrthoDB" id="9892514at2759"/>
<reference evidence="8" key="4">
    <citation type="submission" date="2020-03" db="EMBL/GenBank/DDBJ databases">
        <title>Intra-Species Differences in Population Size shape Life History and Genome Evolution.</title>
        <authorList>
            <person name="Willemsen D."/>
            <person name="Cui R."/>
            <person name="Valenzano D.R."/>
        </authorList>
    </citation>
    <scope>NUCLEOTIDE SEQUENCE</scope>
    <source>
        <strain evidence="8">GRZ</strain>
        <tissue evidence="8">Whole</tissue>
    </source>
</reference>
<dbReference type="AlphaFoldDB" id="A0A1A8ALM6"/>
<dbReference type="OMA" id="YRRRTWL"/>
<feature type="region of interest" description="Disordered" evidence="6">
    <location>
        <begin position="123"/>
        <end position="164"/>
    </location>
</feature>
<keyword evidence="7" id="KW-0732">Signal</keyword>
<dbReference type="Bgee" id="ENSNFUG00015022661">
    <property type="expression patterns" value="Expressed in caudal fin"/>
</dbReference>
<evidence type="ECO:0000256" key="2">
    <source>
        <dbReference type="ARBA" id="ARBA00006307"/>
    </source>
</evidence>
<evidence type="ECO:0000256" key="1">
    <source>
        <dbReference type="ARBA" id="ARBA00004613"/>
    </source>
</evidence>
<dbReference type="Pfam" id="PF01279">
    <property type="entry name" value="Parathyroid"/>
    <property type="match status" value="1"/>
</dbReference>
<dbReference type="Proteomes" id="UP000822369">
    <property type="component" value="Chromosome 4"/>
</dbReference>
<dbReference type="Ensembl" id="ENSNFUT00015050149.1">
    <property type="protein sequence ID" value="ENSNFUP00015048058.1"/>
    <property type="gene ID" value="ENSNFUG00015022661.1"/>
</dbReference>
<accession>A0A1A8ALM6</accession>
<evidence type="ECO:0000313" key="8">
    <source>
        <dbReference type="EMBL" id="KAF7224082.1"/>
    </source>
</evidence>
<keyword evidence="4" id="KW-0165">Cleavage on pair of basic residues</keyword>
<dbReference type="InterPro" id="IPR003626">
    <property type="entry name" value="PTH-rel"/>
</dbReference>
<dbReference type="GO" id="GO:0048703">
    <property type="term" value="P:embryonic viscerocranium morphogenesis"/>
    <property type="evidence" value="ECO:0007669"/>
    <property type="project" value="Ensembl"/>
</dbReference>
<name>A0A1A8ALM6_NOTFU</name>
<evidence type="ECO:0000256" key="6">
    <source>
        <dbReference type="SAM" id="MobiDB-lite"/>
    </source>
</evidence>
<feature type="chain" id="PRO_5044554981" evidence="7">
    <location>
        <begin position="25"/>
        <end position="164"/>
    </location>
</feature>
<sequence>MSSLILLYQWSLAMFLLCFPLTLERRPVDALISRVRRSVSHTQLMHDQGRSMQEFKRRMWLQELLEEVHTADKHTPPVQSKTPSQTFNAKTVQLKPPGATKDLPERLSLVEESLTLPQETNKALPYKDQHIKVPIKRKKKARLGRRRDNEKNRRRARSAFRAEP</sequence>
<evidence type="ECO:0000313" key="10">
    <source>
        <dbReference type="Ensembl" id="ENSNFUP00015048058.1"/>
    </source>
</evidence>
<dbReference type="Proteomes" id="UP000694548">
    <property type="component" value="Chromosome sgr13"/>
</dbReference>
<reference evidence="10" key="5">
    <citation type="submission" date="2025-05" db="UniProtKB">
        <authorList>
            <consortium name="Ensembl"/>
        </authorList>
    </citation>
    <scope>IDENTIFICATION</scope>
</reference>
<reference evidence="10" key="1">
    <citation type="submission" date="2014-08" db="EMBL/GenBank/DDBJ databases">
        <authorList>
            <person name="Senf B."/>
            <person name="Petzold A."/>
            <person name="Downie B.R."/>
            <person name="Koch P."/>
            <person name="Platzer M."/>
        </authorList>
    </citation>
    <scope>NUCLEOTIDE SEQUENCE [LARGE SCALE GENOMIC DNA]</scope>
    <source>
        <strain evidence="10">GRZ</strain>
    </source>
</reference>
<evidence type="ECO:0000256" key="7">
    <source>
        <dbReference type="SAM" id="SignalP"/>
    </source>
</evidence>
<reference evidence="9" key="2">
    <citation type="submission" date="2016-05" db="EMBL/GenBank/DDBJ databases">
        <authorList>
            <person name="Lavstsen T."/>
            <person name="Jespersen J.S."/>
        </authorList>
    </citation>
    <scope>NUCLEOTIDE SEQUENCE</scope>
    <source>
        <tissue evidence="9">Brain</tissue>
    </source>
</reference>
<evidence type="ECO:0000256" key="5">
    <source>
        <dbReference type="ARBA" id="ARBA00022702"/>
    </source>
</evidence>
<dbReference type="PANTHER" id="PTHR17223">
    <property type="entry name" value="PARATHYROID HORMONE-RELATED"/>
    <property type="match status" value="1"/>
</dbReference>
<feature type="region of interest" description="Disordered" evidence="6">
    <location>
        <begin position="71"/>
        <end position="102"/>
    </location>
</feature>
<dbReference type="SMART" id="SM00087">
    <property type="entry name" value="PTH"/>
    <property type="match status" value="1"/>
</dbReference>
<comment type="similarity">
    <text evidence="2">Belongs to the parathyroid hormone family.</text>
</comment>
<dbReference type="EMBL" id="JAAVVJ010000004">
    <property type="protein sequence ID" value="KAF7224082.1"/>
    <property type="molecule type" value="Genomic_DNA"/>
</dbReference>
<keyword evidence="3" id="KW-0964">Secreted</keyword>
<dbReference type="RefSeq" id="XP_015819505.1">
    <property type="nucleotide sequence ID" value="XM_015964019.1"/>
</dbReference>
<dbReference type="GO" id="GO:0005576">
    <property type="term" value="C:extracellular region"/>
    <property type="evidence" value="ECO:0007669"/>
    <property type="project" value="UniProtKB-SubCell"/>
</dbReference>
<dbReference type="GO" id="GO:0005179">
    <property type="term" value="F:hormone activity"/>
    <property type="evidence" value="ECO:0007669"/>
    <property type="project" value="UniProtKB-KW"/>
</dbReference>
<dbReference type="GeneTree" id="ENSGT00390000004933"/>
<evidence type="ECO:0000313" key="9">
    <source>
        <dbReference type="EMBL" id="SBP55125.1"/>
    </source>
</evidence>
<keyword evidence="11" id="KW-1185">Reference proteome</keyword>
<dbReference type="EMBL" id="HADY01016640">
    <property type="protein sequence ID" value="SBP55125.1"/>
    <property type="molecule type" value="Transcribed_RNA"/>
</dbReference>
<keyword evidence="5" id="KW-0372">Hormone</keyword>
<dbReference type="PANTHER" id="PTHR17223:SF0">
    <property type="entry name" value="PARATHYROID HORMONE-RELATED PROTEIN"/>
    <property type="match status" value="1"/>
</dbReference>
<protein>
    <submittedName>
        <fullName evidence="9 10">Parathyroid hormone-like hormone</fullName>
    </submittedName>
    <submittedName>
        <fullName evidence="8">Parathyroid hormone-related protein-like</fullName>
    </submittedName>
</protein>
<reference evidence="9" key="3">
    <citation type="submission" date="2016-06" db="EMBL/GenBank/DDBJ databases">
        <title>The genome of a short-lived fish provides insights into sex chromosome evolution and the genetic control of aging.</title>
        <authorList>
            <person name="Reichwald K."/>
            <person name="Felder M."/>
            <person name="Petzold A."/>
            <person name="Koch P."/>
            <person name="Groth M."/>
            <person name="Platzer M."/>
        </authorList>
    </citation>
    <scope>NUCLEOTIDE SEQUENCE</scope>
    <source>
        <tissue evidence="9">Brain</tissue>
    </source>
</reference>
<dbReference type="KEGG" id="nfu:107388472"/>
<dbReference type="GO" id="GO:0030282">
    <property type="term" value="P:bone mineralization"/>
    <property type="evidence" value="ECO:0007669"/>
    <property type="project" value="InterPro"/>
</dbReference>
<evidence type="ECO:0000313" key="11">
    <source>
        <dbReference type="Proteomes" id="UP000694548"/>
    </source>
</evidence>
<dbReference type="InterPro" id="IPR001415">
    <property type="entry name" value="PTH/PTH-rel"/>
</dbReference>
<feature type="signal peptide" evidence="7">
    <location>
        <begin position="1"/>
        <end position="24"/>
    </location>
</feature>
<organism evidence="9">
    <name type="scientific">Nothobranchius furzeri</name>
    <name type="common">Turquoise killifish</name>
    <dbReference type="NCBI Taxonomy" id="105023"/>
    <lineage>
        <taxon>Eukaryota</taxon>
        <taxon>Metazoa</taxon>
        <taxon>Chordata</taxon>
        <taxon>Craniata</taxon>
        <taxon>Vertebrata</taxon>
        <taxon>Euteleostomi</taxon>
        <taxon>Actinopterygii</taxon>
        <taxon>Neopterygii</taxon>
        <taxon>Teleostei</taxon>
        <taxon>Neoteleostei</taxon>
        <taxon>Acanthomorphata</taxon>
        <taxon>Ovalentaria</taxon>
        <taxon>Atherinomorphae</taxon>
        <taxon>Cyprinodontiformes</taxon>
        <taxon>Nothobranchiidae</taxon>
        <taxon>Nothobranchius</taxon>
    </lineage>
</organism>
<gene>
    <name evidence="9" type="primary">PTHLH</name>
    <name evidence="10" type="synonym">LOC107388472</name>
    <name evidence="8" type="ORF">G4P62_012538</name>
</gene>
<feature type="compositionally biased region" description="Basic residues" evidence="6">
    <location>
        <begin position="133"/>
        <end position="145"/>
    </location>
</feature>
<dbReference type="GeneID" id="107388472"/>
<evidence type="ECO:0000256" key="4">
    <source>
        <dbReference type="ARBA" id="ARBA00022685"/>
    </source>
</evidence>